<gene>
    <name evidence="1" type="ORF">M670_01980</name>
</gene>
<protein>
    <submittedName>
        <fullName evidence="1">Uncharacterized protein</fullName>
    </submittedName>
</protein>
<dbReference type="PATRIC" id="fig|1348973.3.peg.1928"/>
<dbReference type="AlphaFoldDB" id="A0A072NMT7"/>
<dbReference type="Proteomes" id="UP000027936">
    <property type="component" value="Unassembled WGS sequence"/>
</dbReference>
<dbReference type="EMBL" id="JJRY01000006">
    <property type="protein sequence ID" value="KEF38766.1"/>
    <property type="molecule type" value="Genomic_DNA"/>
</dbReference>
<comment type="caution">
    <text evidence="1">The sequence shown here is derived from an EMBL/GenBank/DDBJ whole genome shotgun (WGS) entry which is preliminary data.</text>
</comment>
<proteinExistence type="predicted"/>
<accession>A0A072NMT7</accession>
<sequence>MIIAVVIDKDEKIVPIAEGEKIRIYDTETNKYQEFPNPALALEEGRRGATLKFAEQKGATAFAAPPQTFCELSYEKAIEDQIKFFQLPLGLFFSQFKEQVDQKKIDSKGVLPRNEIAPSFVL</sequence>
<dbReference type="RefSeq" id="WP_035195296.1">
    <property type="nucleotide sequence ID" value="NZ_JJRY01000006.1"/>
</dbReference>
<name>A0A072NMT7_SCHAZ</name>
<evidence type="ECO:0000313" key="2">
    <source>
        <dbReference type="Proteomes" id="UP000027936"/>
    </source>
</evidence>
<organism evidence="1 2">
    <name type="scientific">Schinkia azotoformans MEV2011</name>
    <dbReference type="NCBI Taxonomy" id="1348973"/>
    <lineage>
        <taxon>Bacteria</taxon>
        <taxon>Bacillati</taxon>
        <taxon>Bacillota</taxon>
        <taxon>Bacilli</taxon>
        <taxon>Bacillales</taxon>
        <taxon>Bacillaceae</taxon>
        <taxon>Calidifontibacillus/Schinkia group</taxon>
        <taxon>Schinkia</taxon>
    </lineage>
</organism>
<dbReference type="OrthoDB" id="1726325at2"/>
<reference evidence="1 2" key="1">
    <citation type="submission" date="2014-04" db="EMBL/GenBank/DDBJ databases">
        <title>Draft genome sequence of Bacillus azotoformans MEV2011, a (co-) denitrifying strain unable to grow in the presence of oxygen.</title>
        <authorList>
            <person name="Nielsen M."/>
            <person name="Schreiber L."/>
            <person name="Finster K."/>
            <person name="Schramm A."/>
        </authorList>
    </citation>
    <scope>NUCLEOTIDE SEQUENCE [LARGE SCALE GENOMIC DNA]</scope>
    <source>
        <strain evidence="1 2">MEV2011</strain>
    </source>
</reference>
<evidence type="ECO:0000313" key="1">
    <source>
        <dbReference type="EMBL" id="KEF38766.1"/>
    </source>
</evidence>